<evidence type="ECO:0000259" key="10">
    <source>
        <dbReference type="PROSITE" id="PS50850"/>
    </source>
</evidence>
<feature type="transmembrane region" description="Helical" evidence="9">
    <location>
        <begin position="279"/>
        <end position="305"/>
    </location>
</feature>
<comment type="subcellular location">
    <subcellularLocation>
        <location evidence="1">Membrane</location>
        <topology evidence="1">Multi-pass membrane protein</topology>
    </subcellularLocation>
</comment>
<dbReference type="FunFam" id="1.20.1250.20:FF:000043">
    <property type="entry name" value="sugar transporter ERD6-like 6"/>
    <property type="match status" value="1"/>
</dbReference>
<dbReference type="Pfam" id="PF00083">
    <property type="entry name" value="Sugar_tr"/>
    <property type="match status" value="1"/>
</dbReference>
<dbReference type="InterPro" id="IPR005829">
    <property type="entry name" value="Sugar_transporter_CS"/>
</dbReference>
<dbReference type="CDD" id="cd17358">
    <property type="entry name" value="MFS_GLUT6_8_Class3_like"/>
    <property type="match status" value="1"/>
</dbReference>
<evidence type="ECO:0000256" key="7">
    <source>
        <dbReference type="ARBA" id="ARBA00023136"/>
    </source>
</evidence>
<feature type="transmembrane region" description="Helical" evidence="9">
    <location>
        <begin position="86"/>
        <end position="103"/>
    </location>
</feature>
<keyword evidence="3 8" id="KW-0813">Transport</keyword>
<evidence type="ECO:0000256" key="9">
    <source>
        <dbReference type="SAM" id="Phobius"/>
    </source>
</evidence>
<feature type="transmembrane region" description="Helical" evidence="9">
    <location>
        <begin position="346"/>
        <end position="367"/>
    </location>
</feature>
<keyword evidence="4 11" id="KW-0762">Sugar transport</keyword>
<dbReference type="NCBIfam" id="TIGR00879">
    <property type="entry name" value="SP"/>
    <property type="match status" value="1"/>
</dbReference>
<feature type="transmembrane region" description="Helical" evidence="9">
    <location>
        <begin position="115"/>
        <end position="134"/>
    </location>
</feature>
<feature type="transmembrane region" description="Helical" evidence="9">
    <location>
        <begin position="140"/>
        <end position="162"/>
    </location>
</feature>
<keyword evidence="12" id="KW-1185">Reference proteome</keyword>
<dbReference type="PRINTS" id="PR00171">
    <property type="entry name" value="SUGRTRNSPORT"/>
</dbReference>
<comment type="caution">
    <text evidence="11">The sequence shown here is derived from an EMBL/GenBank/DDBJ whole genome shotgun (WGS) entry which is preliminary data.</text>
</comment>
<feature type="domain" description="Major facilitator superfamily (MFS) profile" evidence="10">
    <location>
        <begin position="50"/>
        <end position="474"/>
    </location>
</feature>
<feature type="transmembrane region" description="Helical" evidence="9">
    <location>
        <begin position="452"/>
        <end position="470"/>
    </location>
</feature>
<protein>
    <submittedName>
        <fullName evidence="11">Major facilitator, sugar transporter-like</fullName>
    </submittedName>
</protein>
<dbReference type="Proteomes" id="UP001370490">
    <property type="component" value="Unassembled WGS sequence"/>
</dbReference>
<name>A0AAN8VSV2_9MAGN</name>
<evidence type="ECO:0000256" key="6">
    <source>
        <dbReference type="ARBA" id="ARBA00022989"/>
    </source>
</evidence>
<dbReference type="PROSITE" id="PS00217">
    <property type="entry name" value="SUGAR_TRANSPORT_2"/>
    <property type="match status" value="1"/>
</dbReference>
<keyword evidence="5 9" id="KW-0812">Transmembrane</keyword>
<feature type="transmembrane region" description="Helical" evidence="9">
    <location>
        <begin position="382"/>
        <end position="408"/>
    </location>
</feature>
<evidence type="ECO:0000256" key="8">
    <source>
        <dbReference type="RuleBase" id="RU003346"/>
    </source>
</evidence>
<feature type="transmembrane region" description="Helical" evidence="9">
    <location>
        <begin position="198"/>
        <end position="219"/>
    </location>
</feature>
<evidence type="ECO:0000256" key="4">
    <source>
        <dbReference type="ARBA" id="ARBA00022597"/>
    </source>
</evidence>
<keyword evidence="6 9" id="KW-1133">Transmembrane helix</keyword>
<evidence type="ECO:0000256" key="2">
    <source>
        <dbReference type="ARBA" id="ARBA00010992"/>
    </source>
</evidence>
<dbReference type="InterPro" id="IPR003663">
    <property type="entry name" value="Sugar/inositol_transpt"/>
</dbReference>
<feature type="transmembrane region" description="Helical" evidence="9">
    <location>
        <begin position="174"/>
        <end position="192"/>
    </location>
</feature>
<gene>
    <name evidence="11" type="ORF">RJ641_029005</name>
</gene>
<keyword evidence="7 9" id="KW-0472">Membrane</keyword>
<dbReference type="PROSITE" id="PS00216">
    <property type="entry name" value="SUGAR_TRANSPORT_1"/>
    <property type="match status" value="1"/>
</dbReference>
<accession>A0AAN8VSV2</accession>
<dbReference type="AlphaFoldDB" id="A0AAN8VSV2"/>
<dbReference type="GO" id="GO:0000325">
    <property type="term" value="C:plant-type vacuole"/>
    <property type="evidence" value="ECO:0007669"/>
    <property type="project" value="TreeGrafter"/>
</dbReference>
<dbReference type="InterPro" id="IPR050549">
    <property type="entry name" value="MFS_Trehalose_Transporter"/>
</dbReference>
<dbReference type="InterPro" id="IPR036259">
    <property type="entry name" value="MFS_trans_sf"/>
</dbReference>
<dbReference type="PROSITE" id="PS50850">
    <property type="entry name" value="MFS"/>
    <property type="match status" value="1"/>
</dbReference>
<dbReference type="SUPFAM" id="SSF103473">
    <property type="entry name" value="MFS general substrate transporter"/>
    <property type="match status" value="1"/>
</dbReference>
<sequence>MSFREDTEDARDLRKPFLHTGSWYRMGSRQSSMMGSSQVIRDNSVSVIACVLIVALGPIQFGFTSGYSSPTQSAITSDLNLSTSEFSLFGSLSNVGAMVGAIASGQIAEYIGRKGSLMIAAIPNIIGWLTISFAKDYSFLYMGRLLEGFGVGIISYTVPVYIAEIAPQNLRGALGSVNQLSVTIGIMLAYLLGLFVSWRILAVLGILPCTVLIPGLFFIPESPRWLAKMGMTEDFEASLQVLRGFDTDISAEVNDIKRSVASTSRRTAIRFAELKQRKYSLPLMIGIGLLVLQQLSGINAVLFYSSTIFEGAGVTSSNVATCGLGAVQVIATAVTTWLVDKAGRRLLLIISSSGMTVSLLIVAVSFFCKDFISDDSSFYDALSIVAVVGVVLMVVAFSLGIGAIPWIIMSEILPINIKGLAGSVATLANWFSAWVVTMTANLLLQWSSAGTFAIYMVVCAFTVVFVSIWVPETKGRTLEEIQFSFR</sequence>
<dbReference type="GO" id="GO:0051119">
    <property type="term" value="F:sugar transmembrane transporter activity"/>
    <property type="evidence" value="ECO:0007669"/>
    <property type="project" value="InterPro"/>
</dbReference>
<dbReference type="InterPro" id="IPR044775">
    <property type="entry name" value="MFS_ERD6/Tret1-like"/>
</dbReference>
<dbReference type="InterPro" id="IPR020846">
    <property type="entry name" value="MFS_dom"/>
</dbReference>
<reference evidence="11 12" key="1">
    <citation type="submission" date="2023-12" db="EMBL/GenBank/DDBJ databases">
        <title>A high-quality genome assembly for Dillenia turbinata (Dilleniales).</title>
        <authorList>
            <person name="Chanderbali A."/>
        </authorList>
    </citation>
    <scope>NUCLEOTIDE SEQUENCE [LARGE SCALE GENOMIC DNA]</scope>
    <source>
        <strain evidence="11">LSX21</strain>
        <tissue evidence="11">Leaf</tissue>
    </source>
</reference>
<evidence type="ECO:0000256" key="1">
    <source>
        <dbReference type="ARBA" id="ARBA00004141"/>
    </source>
</evidence>
<evidence type="ECO:0000256" key="3">
    <source>
        <dbReference type="ARBA" id="ARBA00022448"/>
    </source>
</evidence>
<dbReference type="InterPro" id="IPR005828">
    <property type="entry name" value="MFS_sugar_transport-like"/>
</dbReference>
<dbReference type="Gene3D" id="1.20.1250.20">
    <property type="entry name" value="MFS general substrate transporter like domains"/>
    <property type="match status" value="1"/>
</dbReference>
<dbReference type="EMBL" id="JBAMMX010000005">
    <property type="protein sequence ID" value="KAK6939474.1"/>
    <property type="molecule type" value="Genomic_DNA"/>
</dbReference>
<feature type="transmembrane region" description="Helical" evidence="9">
    <location>
        <begin position="420"/>
        <end position="446"/>
    </location>
</feature>
<comment type="similarity">
    <text evidence="2 8">Belongs to the major facilitator superfamily. Sugar transporter (TC 2.A.1.1) family.</text>
</comment>
<feature type="transmembrane region" description="Helical" evidence="9">
    <location>
        <begin position="317"/>
        <end position="339"/>
    </location>
</feature>
<evidence type="ECO:0000313" key="12">
    <source>
        <dbReference type="Proteomes" id="UP001370490"/>
    </source>
</evidence>
<evidence type="ECO:0000256" key="5">
    <source>
        <dbReference type="ARBA" id="ARBA00022692"/>
    </source>
</evidence>
<organism evidence="11 12">
    <name type="scientific">Dillenia turbinata</name>
    <dbReference type="NCBI Taxonomy" id="194707"/>
    <lineage>
        <taxon>Eukaryota</taxon>
        <taxon>Viridiplantae</taxon>
        <taxon>Streptophyta</taxon>
        <taxon>Embryophyta</taxon>
        <taxon>Tracheophyta</taxon>
        <taxon>Spermatophyta</taxon>
        <taxon>Magnoliopsida</taxon>
        <taxon>eudicotyledons</taxon>
        <taxon>Gunneridae</taxon>
        <taxon>Pentapetalae</taxon>
        <taxon>Dilleniales</taxon>
        <taxon>Dilleniaceae</taxon>
        <taxon>Dillenia</taxon>
    </lineage>
</organism>
<proteinExistence type="inferred from homology"/>
<dbReference type="GO" id="GO:0016020">
    <property type="term" value="C:membrane"/>
    <property type="evidence" value="ECO:0007669"/>
    <property type="project" value="UniProtKB-SubCell"/>
</dbReference>
<evidence type="ECO:0000313" key="11">
    <source>
        <dbReference type="EMBL" id="KAK6939474.1"/>
    </source>
</evidence>
<dbReference type="PANTHER" id="PTHR48021:SF23">
    <property type="entry name" value="SUGAR TRANSPORTER ERD6-LIKE 6"/>
    <property type="match status" value="1"/>
</dbReference>
<dbReference type="PANTHER" id="PTHR48021">
    <property type="match status" value="1"/>
</dbReference>
<feature type="transmembrane region" description="Helical" evidence="9">
    <location>
        <begin position="43"/>
        <end position="63"/>
    </location>
</feature>